<evidence type="ECO:0000256" key="1">
    <source>
        <dbReference type="SAM" id="SignalP"/>
    </source>
</evidence>
<name>A0A370IEQ8_9NOCA</name>
<keyword evidence="3" id="KW-1185">Reference proteome</keyword>
<dbReference type="EMBL" id="QQBC01000001">
    <property type="protein sequence ID" value="RDI69198.1"/>
    <property type="molecule type" value="Genomic_DNA"/>
</dbReference>
<evidence type="ECO:0000313" key="3">
    <source>
        <dbReference type="Proteomes" id="UP000254869"/>
    </source>
</evidence>
<dbReference type="Proteomes" id="UP000254869">
    <property type="component" value="Unassembled WGS sequence"/>
</dbReference>
<gene>
    <name evidence="2" type="ORF">DFR76_101736</name>
</gene>
<proteinExistence type="predicted"/>
<dbReference type="STRING" id="1210086.GCA_001613105_00590"/>
<feature type="chain" id="PRO_5039537557" description="Secreted protein" evidence="1">
    <location>
        <begin position="24"/>
        <end position="120"/>
    </location>
</feature>
<protein>
    <recommendedName>
        <fullName evidence="4">Secreted protein</fullName>
    </recommendedName>
</protein>
<dbReference type="RefSeq" id="WP_067991300.1">
    <property type="nucleotide sequence ID" value="NZ_QQBC01000001.1"/>
</dbReference>
<comment type="caution">
    <text evidence="2">The sequence shown here is derived from an EMBL/GenBank/DDBJ whole genome shotgun (WGS) entry which is preliminary data.</text>
</comment>
<feature type="signal peptide" evidence="1">
    <location>
        <begin position="1"/>
        <end position="23"/>
    </location>
</feature>
<dbReference type="AlphaFoldDB" id="A0A370IEQ8"/>
<organism evidence="2 3">
    <name type="scientific">Nocardia pseudobrasiliensis</name>
    <dbReference type="NCBI Taxonomy" id="45979"/>
    <lineage>
        <taxon>Bacteria</taxon>
        <taxon>Bacillati</taxon>
        <taxon>Actinomycetota</taxon>
        <taxon>Actinomycetes</taxon>
        <taxon>Mycobacteriales</taxon>
        <taxon>Nocardiaceae</taxon>
        <taxon>Nocardia</taxon>
    </lineage>
</organism>
<accession>A0A370IEQ8</accession>
<reference evidence="2 3" key="1">
    <citation type="submission" date="2018-07" db="EMBL/GenBank/DDBJ databases">
        <title>Genomic Encyclopedia of Type Strains, Phase IV (KMG-IV): sequencing the most valuable type-strain genomes for metagenomic binning, comparative biology and taxonomic classification.</title>
        <authorList>
            <person name="Goeker M."/>
        </authorList>
    </citation>
    <scope>NUCLEOTIDE SEQUENCE [LARGE SCALE GENOMIC DNA]</scope>
    <source>
        <strain evidence="2 3">DSM 44290</strain>
    </source>
</reference>
<keyword evidence="1" id="KW-0732">Signal</keyword>
<sequence>MKKAMIAAAQAAALGVTGMAAMATLGVGTAAAAPQDCAVQRDLTGASATCPADDGVEYVLHVDCLGLYASGPFPLYAIGPYVSKSYPFTPNGQQITAGCTGMGPGVVAVATNAYAEIYRR</sequence>
<evidence type="ECO:0000313" key="2">
    <source>
        <dbReference type="EMBL" id="RDI69198.1"/>
    </source>
</evidence>
<evidence type="ECO:0008006" key="4">
    <source>
        <dbReference type="Google" id="ProtNLM"/>
    </source>
</evidence>